<feature type="domain" description="USP" evidence="3">
    <location>
        <begin position="1"/>
        <end position="101"/>
    </location>
</feature>
<keyword evidence="5" id="KW-1185">Reference proteome</keyword>
<dbReference type="PROSITE" id="PS00973">
    <property type="entry name" value="USP_2"/>
    <property type="match status" value="1"/>
</dbReference>
<name>A0A5N5SUP4_9CRUS</name>
<feature type="region of interest" description="Disordered" evidence="2">
    <location>
        <begin position="108"/>
        <end position="165"/>
    </location>
</feature>
<dbReference type="InterPro" id="IPR038765">
    <property type="entry name" value="Papain-like_cys_pep_sf"/>
</dbReference>
<dbReference type="PANTHER" id="PTHR24006">
    <property type="entry name" value="UBIQUITIN CARBOXYL-TERMINAL HYDROLASE"/>
    <property type="match status" value="1"/>
</dbReference>
<dbReference type="PROSITE" id="PS50235">
    <property type="entry name" value="USP_3"/>
    <property type="match status" value="1"/>
</dbReference>
<evidence type="ECO:0000313" key="5">
    <source>
        <dbReference type="Proteomes" id="UP000326759"/>
    </source>
</evidence>
<feature type="compositionally biased region" description="Polar residues" evidence="2">
    <location>
        <begin position="663"/>
        <end position="676"/>
    </location>
</feature>
<dbReference type="GO" id="GO:0005829">
    <property type="term" value="C:cytosol"/>
    <property type="evidence" value="ECO:0007669"/>
    <property type="project" value="TreeGrafter"/>
</dbReference>
<sequence>KLMRKRYELVGVIVHSGQANAGHYYSYIKDRRGDPISNPNKSKWFKFNDTTVEHVEMTNALLEQECFGGTYKAKVSYDSSNPMPEDRLRYWNAYMLFYDTIDDLSCTPKTPKTPRITGRTSRSLRASASSARKNLSLGGTTSDSKSVISSSDLATSPSSSRDNNPEFVRAAQTSLCELSELLKRGEKQGMFRQQMPPRILATITHDNLTFLRDKDLYSMDYFNFIYNACYLALETFKQEKGVNSEMLVDAVSLGLKFLLNTYLRTRGKEVSVVQRWLELLTEILEKERMATSWCVHYFVSEGELHIQPLLLECPDKMVRVHFGNLLNTIITYECKQTQGTASVEGMIKNLLSLLTSEVSAHGPLQCEQMLKLGGFEALMQFLLGPSESNMRRWSPVHAQDFGPLHSIIAALILHSDASIKQMSKAEPLDEDYDNPNINTSQHSCGLPSAVADVVYGLQRDQWLKEVVLAYREVVGGIPQLTEALKLLSREDSNFSFALIAAIMSLQDSLHSDRIGAVLSVFYSSQGTEIHGLLNLIEANKDSDSRRAYQCIKLIVYLAARSNVAREQLTDTQTNWQWAVEWLKSKMDSHPLGVSGVGGSNVSDLASGSNEDSSSRSFQRTTSAQWTLDEATALLSGMESIDMEIEPEGDEDEELADIKESPENDNNPSVGEFTSDS</sequence>
<evidence type="ECO:0000256" key="2">
    <source>
        <dbReference type="SAM" id="MobiDB-lite"/>
    </source>
</evidence>
<dbReference type="GO" id="GO:0005634">
    <property type="term" value="C:nucleus"/>
    <property type="evidence" value="ECO:0007669"/>
    <property type="project" value="TreeGrafter"/>
</dbReference>
<dbReference type="InterPro" id="IPR001394">
    <property type="entry name" value="Peptidase_C19_UCH"/>
</dbReference>
<organism evidence="4 5">
    <name type="scientific">Armadillidium nasatum</name>
    <dbReference type="NCBI Taxonomy" id="96803"/>
    <lineage>
        <taxon>Eukaryota</taxon>
        <taxon>Metazoa</taxon>
        <taxon>Ecdysozoa</taxon>
        <taxon>Arthropoda</taxon>
        <taxon>Crustacea</taxon>
        <taxon>Multicrustacea</taxon>
        <taxon>Malacostraca</taxon>
        <taxon>Eumalacostraca</taxon>
        <taxon>Peracarida</taxon>
        <taxon>Isopoda</taxon>
        <taxon>Oniscidea</taxon>
        <taxon>Crinocheta</taxon>
        <taxon>Armadillidiidae</taxon>
        <taxon>Armadillidium</taxon>
    </lineage>
</organism>
<gene>
    <name evidence="4" type="ORF">Anas_01169</name>
</gene>
<dbReference type="SUPFAM" id="SSF54001">
    <property type="entry name" value="Cysteine proteinases"/>
    <property type="match status" value="1"/>
</dbReference>
<dbReference type="InterPro" id="IPR050164">
    <property type="entry name" value="Peptidase_C19"/>
</dbReference>
<comment type="similarity">
    <text evidence="1">Belongs to the peptidase C19 family.</text>
</comment>
<dbReference type="OrthoDB" id="289038at2759"/>
<reference evidence="4 5" key="1">
    <citation type="journal article" date="2019" name="PLoS Biol.">
        <title>Sex chromosomes control vertical transmission of feminizing Wolbachia symbionts in an isopod.</title>
        <authorList>
            <person name="Becking T."/>
            <person name="Chebbi M.A."/>
            <person name="Giraud I."/>
            <person name="Moumen B."/>
            <person name="Laverre T."/>
            <person name="Caubet Y."/>
            <person name="Peccoud J."/>
            <person name="Gilbert C."/>
            <person name="Cordaux R."/>
        </authorList>
    </citation>
    <scope>NUCLEOTIDE SEQUENCE [LARGE SCALE GENOMIC DNA]</scope>
    <source>
        <strain evidence="4">ANa2</strain>
        <tissue evidence="4">Whole body excluding digestive tract and cuticle</tissue>
    </source>
</reference>
<dbReference type="GO" id="GO:0016579">
    <property type="term" value="P:protein deubiquitination"/>
    <property type="evidence" value="ECO:0007669"/>
    <property type="project" value="InterPro"/>
</dbReference>
<dbReference type="Proteomes" id="UP000326759">
    <property type="component" value="Unassembled WGS sequence"/>
</dbReference>
<evidence type="ECO:0000259" key="3">
    <source>
        <dbReference type="PROSITE" id="PS50235"/>
    </source>
</evidence>
<feature type="region of interest" description="Disordered" evidence="2">
    <location>
        <begin position="636"/>
        <end position="676"/>
    </location>
</feature>
<feature type="non-terminal residue" evidence="4">
    <location>
        <position position="1"/>
    </location>
</feature>
<dbReference type="Gene3D" id="3.90.70.10">
    <property type="entry name" value="Cysteine proteinases"/>
    <property type="match status" value="1"/>
</dbReference>
<dbReference type="PANTHER" id="PTHR24006:SF943">
    <property type="entry name" value="UBIQUITIN CARBOXYL-TERMINAL HYDROLASE PUF"/>
    <property type="match status" value="1"/>
</dbReference>
<dbReference type="AlphaFoldDB" id="A0A5N5SUP4"/>
<dbReference type="EMBL" id="SEYY01020048">
    <property type="protein sequence ID" value="KAB7497648.1"/>
    <property type="molecule type" value="Genomic_DNA"/>
</dbReference>
<accession>A0A5N5SUP4</accession>
<feature type="compositionally biased region" description="Low complexity" evidence="2">
    <location>
        <begin position="121"/>
        <end position="160"/>
    </location>
</feature>
<feature type="region of interest" description="Disordered" evidence="2">
    <location>
        <begin position="600"/>
        <end position="622"/>
    </location>
</feature>
<dbReference type="InterPro" id="IPR028889">
    <property type="entry name" value="USP"/>
</dbReference>
<evidence type="ECO:0000256" key="1">
    <source>
        <dbReference type="ARBA" id="ARBA00009085"/>
    </source>
</evidence>
<dbReference type="GO" id="GO:0004843">
    <property type="term" value="F:cysteine-type deubiquitinase activity"/>
    <property type="evidence" value="ECO:0007669"/>
    <property type="project" value="InterPro"/>
</dbReference>
<protein>
    <submittedName>
        <fullName evidence="4">Ubiquitin carboxyl-terminal hydrolase 24</fullName>
    </submittedName>
</protein>
<comment type="caution">
    <text evidence="4">The sequence shown here is derived from an EMBL/GenBank/DDBJ whole genome shotgun (WGS) entry which is preliminary data.</text>
</comment>
<keyword evidence="4" id="KW-0378">Hydrolase</keyword>
<feature type="compositionally biased region" description="Polar residues" evidence="2">
    <location>
        <begin position="603"/>
        <end position="622"/>
    </location>
</feature>
<feature type="compositionally biased region" description="Acidic residues" evidence="2">
    <location>
        <begin position="640"/>
        <end position="654"/>
    </location>
</feature>
<dbReference type="Pfam" id="PF00443">
    <property type="entry name" value="UCH"/>
    <property type="match status" value="1"/>
</dbReference>
<proteinExistence type="inferred from homology"/>
<dbReference type="InterPro" id="IPR018200">
    <property type="entry name" value="USP_CS"/>
</dbReference>
<evidence type="ECO:0000313" key="4">
    <source>
        <dbReference type="EMBL" id="KAB7497648.1"/>
    </source>
</evidence>